<reference evidence="2 3" key="1">
    <citation type="journal article" date="2016" name="Nat. Commun.">
        <title>Thousands of microbial genomes shed light on interconnected biogeochemical processes in an aquifer system.</title>
        <authorList>
            <person name="Anantharaman K."/>
            <person name="Brown C.T."/>
            <person name="Hug L.A."/>
            <person name="Sharon I."/>
            <person name="Castelle C.J."/>
            <person name="Probst A.J."/>
            <person name="Thomas B.C."/>
            <person name="Singh A."/>
            <person name="Wilkins M.J."/>
            <person name="Karaoz U."/>
            <person name="Brodie E.L."/>
            <person name="Williams K.H."/>
            <person name="Hubbard S.S."/>
            <person name="Banfield J.F."/>
        </authorList>
    </citation>
    <scope>NUCLEOTIDE SEQUENCE [LARGE SCALE GENOMIC DNA]</scope>
</reference>
<dbReference type="AlphaFoldDB" id="A0A1F7GZK9"/>
<organism evidence="2 3">
    <name type="scientific">Candidatus Roizmanbacteria bacterium RIFCSPHIGHO2_02_FULL_37_24</name>
    <dbReference type="NCBI Taxonomy" id="1802037"/>
    <lineage>
        <taxon>Bacteria</taxon>
        <taxon>Candidatus Roizmaniibacteriota</taxon>
    </lineage>
</organism>
<evidence type="ECO:0000313" key="2">
    <source>
        <dbReference type="EMBL" id="OGK24550.1"/>
    </source>
</evidence>
<name>A0A1F7GZK9_9BACT</name>
<evidence type="ECO:0000259" key="1">
    <source>
        <dbReference type="Pfam" id="PF00557"/>
    </source>
</evidence>
<proteinExistence type="predicted"/>
<evidence type="ECO:0000313" key="3">
    <source>
        <dbReference type="Proteomes" id="UP000177159"/>
    </source>
</evidence>
<dbReference type="Pfam" id="PF00557">
    <property type="entry name" value="Peptidase_M24"/>
    <property type="match status" value="1"/>
</dbReference>
<sequence length="230" mass="26658">MLRDQEYLKKFDELQKLTVEATNVLSREISPGQSEKSIADRYYALLEDRGFKEYWYPVLVYSGEATGKPISRRIHLPSEDIRVKESDIIFIDCTPMMGTIWTNWCDTVIVGENVFFESIIKDVKEIVEKTALFSEKEAKTVNDLYDYCIYLTKEKRMEVLDPYKDVGHSIFQVPEHQTVDKTPMEHRLLLNRQFGDRPLSGIISIEPQLGRINPANGKMYGAKIQKVLIL</sequence>
<comment type="caution">
    <text evidence="2">The sequence shown here is derived from an EMBL/GenBank/DDBJ whole genome shotgun (WGS) entry which is preliminary data.</text>
</comment>
<gene>
    <name evidence="2" type="ORF">A3C24_03310</name>
</gene>
<dbReference type="SUPFAM" id="SSF55920">
    <property type="entry name" value="Creatinase/aminopeptidase"/>
    <property type="match status" value="1"/>
</dbReference>
<protein>
    <recommendedName>
        <fullName evidence="1">Peptidase M24 domain-containing protein</fullName>
    </recommendedName>
</protein>
<feature type="domain" description="Peptidase M24" evidence="1">
    <location>
        <begin position="12"/>
        <end position="210"/>
    </location>
</feature>
<dbReference type="EMBL" id="MFZM01000006">
    <property type="protein sequence ID" value="OGK24550.1"/>
    <property type="molecule type" value="Genomic_DNA"/>
</dbReference>
<dbReference type="InterPro" id="IPR036005">
    <property type="entry name" value="Creatinase/aminopeptidase-like"/>
</dbReference>
<dbReference type="Proteomes" id="UP000177159">
    <property type="component" value="Unassembled WGS sequence"/>
</dbReference>
<accession>A0A1F7GZK9</accession>
<dbReference type="InterPro" id="IPR000994">
    <property type="entry name" value="Pept_M24"/>
</dbReference>
<dbReference type="Gene3D" id="3.90.230.10">
    <property type="entry name" value="Creatinase/methionine aminopeptidase superfamily"/>
    <property type="match status" value="1"/>
</dbReference>